<reference evidence="1" key="1">
    <citation type="submission" date="2020-11" db="EMBL/GenBank/DDBJ databases">
        <authorList>
            <person name="Davenport K.M."/>
            <person name="Bickhart D.M."/>
            <person name="Smith T.P.L."/>
            <person name="Murdoch B.M."/>
            <person name="Rosen B.D."/>
        </authorList>
    </citation>
    <scope>NUCLEOTIDE SEQUENCE [LARGE SCALE GENOMIC DNA]</scope>
    <source>
        <strain evidence="1">OAR_USU_Benz2616</strain>
    </source>
</reference>
<accession>A0AC11CM99</accession>
<dbReference type="Ensembl" id="ENSOART00020039350.2">
    <property type="protein sequence ID" value="ENSOARP00020032597.2"/>
    <property type="gene ID" value="ENSOARG00020025077.2"/>
</dbReference>
<organism evidence="1">
    <name type="scientific">Ovis aries</name>
    <name type="common">Sheep</name>
    <dbReference type="NCBI Taxonomy" id="9940"/>
    <lineage>
        <taxon>Eukaryota</taxon>
        <taxon>Metazoa</taxon>
        <taxon>Chordata</taxon>
        <taxon>Craniata</taxon>
        <taxon>Vertebrata</taxon>
        <taxon>Euteleostomi</taxon>
        <taxon>Mammalia</taxon>
        <taxon>Eutheria</taxon>
        <taxon>Laurasiatheria</taxon>
        <taxon>Artiodactyla</taxon>
        <taxon>Ruminantia</taxon>
        <taxon>Pecora</taxon>
        <taxon>Bovidae</taxon>
        <taxon>Caprinae</taxon>
        <taxon>Ovis</taxon>
    </lineage>
</organism>
<sequence length="271" mass="30611">MRSQVTGLIGLSPRGGKMRVTIPRNPGTVAGMVMAVFLVLRIPEAHCREAPKNFVYQFKGMCYFTNGTEHVRLVARQIYNKEEILHFDSDLGEFVAVTELGRVCAEIWNTQKDLLAEFRAYVETLCRHNYKETVGFTVQRRVEPTVTVSPASTEAPNLHNLLVCSVTNFYPRQVKIKWFRNQQEQTAGVGFTPLTQNGDWTYQIHVMLETIPQLGDVYVCHVDHPSLQSPITVEWRKGRFIDPTDSTEKKKFRESAGSGGGGVRLHPSCPV</sequence>
<proteinExistence type="predicted"/>
<gene>
    <name evidence="1" type="primary">LOC101115073</name>
</gene>
<name>A0AC11CM99_SHEEP</name>
<reference evidence="1" key="3">
    <citation type="submission" date="2025-09" db="UniProtKB">
        <authorList>
            <consortium name="Ensembl"/>
        </authorList>
    </citation>
    <scope>IDENTIFICATION</scope>
</reference>
<protein>
    <submittedName>
        <fullName evidence="1">Uncharacterized protein</fullName>
    </submittedName>
</protein>
<reference evidence="1" key="2">
    <citation type="submission" date="2025-08" db="UniProtKB">
        <authorList>
            <consortium name="Ensembl"/>
        </authorList>
    </citation>
    <scope>IDENTIFICATION</scope>
</reference>
<evidence type="ECO:0000313" key="1">
    <source>
        <dbReference type="Ensembl" id="ENSOARP00020032597.2"/>
    </source>
</evidence>